<reference evidence="1" key="1">
    <citation type="submission" date="2022-10" db="EMBL/GenBank/DDBJ databases">
        <title>Complete Genome of Trichothecium roseum strain YXFP-22015, a Plant Pathogen Isolated from Citrus.</title>
        <authorList>
            <person name="Wang Y."/>
            <person name="Zhu L."/>
        </authorList>
    </citation>
    <scope>NUCLEOTIDE SEQUENCE</scope>
    <source>
        <strain evidence="1">YXFP-22015</strain>
    </source>
</reference>
<name>A0ACC0UQP3_9HYPO</name>
<evidence type="ECO:0000313" key="1">
    <source>
        <dbReference type="EMBL" id="KAI9896435.1"/>
    </source>
</evidence>
<comment type="caution">
    <text evidence="1">The sequence shown here is derived from an EMBL/GenBank/DDBJ whole genome shotgun (WGS) entry which is preliminary data.</text>
</comment>
<protein>
    <submittedName>
        <fullName evidence="1">Uncharacterized protein</fullName>
    </submittedName>
</protein>
<keyword evidence="2" id="KW-1185">Reference proteome</keyword>
<evidence type="ECO:0000313" key="2">
    <source>
        <dbReference type="Proteomes" id="UP001163324"/>
    </source>
</evidence>
<dbReference type="Proteomes" id="UP001163324">
    <property type="component" value="Chromosome 9"/>
</dbReference>
<dbReference type="EMBL" id="CM047948">
    <property type="protein sequence ID" value="KAI9896435.1"/>
    <property type="molecule type" value="Genomic_DNA"/>
</dbReference>
<gene>
    <name evidence="1" type="ORF">N3K66_008607</name>
</gene>
<sequence>MKLSSGFYNCLRANFLRRRLTSRSNSILSSGAASRRGTGTDAMAGAADDYASWSKENLIEKLRETEGQLRARQSAQPVAAAAAAAGPAAKRKQQKRIDPSMYSTRHIALKFAYLGKNYGGLEYADSGVLPSIESELWKALTKACLVFPPAGQDPDAVDFSCCDYSKCGRTDRGVSAFGQVVALRVRSSRPTEERRRRAQEKERARLEKEGKGGEAATQAGKQKQGQAEEEEEKEWDPIADELCYPRLLNKILPKDIRVLAWCPAPSPDFSARFSCVERRYRYFFTQPAVLPLPARDSGDYQQQQQQPAAWLDLDAMRDAAARFEGEHDFRNFCKVDAGKAMTDFRRKILSATIEEVPHAESPLPVVSQSAGAAEGGGGGPHPKVYCFYVRGTAFLWHQIRHMVAVLFLVAQGLEAPEVVTRLLDHGAEPRKPVYNMADDAPLVLWDCVFRGGGEEGGLDWIYADDDGSTVGLLQSSWALWRERKMDEVLSTGFMNVASGRDPSARLQADKKGGGGTGAASFRVFEGGDAARSVGKYTPLMKRARMETVEEQNDKYAKRKGFADAEDMRRQRTAKWEEENGGGGDE</sequence>
<organism evidence="1 2">
    <name type="scientific">Trichothecium roseum</name>
    <dbReference type="NCBI Taxonomy" id="47278"/>
    <lineage>
        <taxon>Eukaryota</taxon>
        <taxon>Fungi</taxon>
        <taxon>Dikarya</taxon>
        <taxon>Ascomycota</taxon>
        <taxon>Pezizomycotina</taxon>
        <taxon>Sordariomycetes</taxon>
        <taxon>Hypocreomycetidae</taxon>
        <taxon>Hypocreales</taxon>
        <taxon>Hypocreales incertae sedis</taxon>
        <taxon>Trichothecium</taxon>
    </lineage>
</organism>
<proteinExistence type="predicted"/>
<accession>A0ACC0UQP3</accession>